<dbReference type="Proteomes" id="UP000000262">
    <property type="component" value="Chromosome"/>
</dbReference>
<accession>A8ACF3</accession>
<name>A8ACF3_IGNH4</name>
<protein>
    <recommendedName>
        <fullName evidence="3">HEPN domain-containing protein</fullName>
    </recommendedName>
</protein>
<organism evidence="1 2">
    <name type="scientific">Ignicoccus hospitalis (strain KIN4/I / DSM 18386 / JCM 14125)</name>
    <dbReference type="NCBI Taxonomy" id="453591"/>
    <lineage>
        <taxon>Archaea</taxon>
        <taxon>Thermoproteota</taxon>
        <taxon>Thermoprotei</taxon>
        <taxon>Desulfurococcales</taxon>
        <taxon>Desulfurococcaceae</taxon>
        <taxon>Ignicoccus</taxon>
    </lineage>
</organism>
<keyword evidence="2" id="KW-1185">Reference proteome</keyword>
<dbReference type="EMBL" id="CP000816">
    <property type="protein sequence ID" value="ABU82605.1"/>
    <property type="molecule type" value="Genomic_DNA"/>
</dbReference>
<dbReference type="KEGG" id="iho:Igni_1429"/>
<sequence>MDPWIKAAEDFLWTAEILMTMGRYAQAFMLACHALNLCKRGKAPFERAPKECVELIFPRGDLTPEDLVTQELAERIIKETKECLGL</sequence>
<evidence type="ECO:0000313" key="2">
    <source>
        <dbReference type="Proteomes" id="UP000000262"/>
    </source>
</evidence>
<reference evidence="1 2" key="1">
    <citation type="journal article" date="2008" name="Genome Biol.">
        <title>A genomic analysis of the archaeal system Ignicoccus hospitalis-Nanoarchaeum equitans.</title>
        <authorList>
            <person name="Podar M."/>
            <person name="Anderson I."/>
            <person name="Makarova K.S."/>
            <person name="Elkins J.G."/>
            <person name="Ivanova N."/>
            <person name="Wall M.A."/>
            <person name="Lykidis A."/>
            <person name="Mavromatis K."/>
            <person name="Sun H."/>
            <person name="Hudson M.E."/>
            <person name="Chen W."/>
            <person name="Deciu C."/>
            <person name="Hutchison D."/>
            <person name="Eads J.R."/>
            <person name="Anderson A."/>
            <person name="Fernandes F."/>
            <person name="Szeto E."/>
            <person name="Lapidus A."/>
            <person name="Kyrpides N.C."/>
            <person name="Saier M.H.Jr."/>
            <person name="Richardson P.M."/>
            <person name="Rachel R."/>
            <person name="Huber H."/>
            <person name="Eisen J.A."/>
            <person name="Koonin E.V."/>
            <person name="Keller M."/>
            <person name="Stetter K.O."/>
        </authorList>
    </citation>
    <scope>NUCLEOTIDE SEQUENCE [LARGE SCALE GENOMIC DNA]</scope>
    <source>
        <strain evidence="2">KIN4/I / DSM 18386 / JCM 14125</strain>
    </source>
</reference>
<dbReference type="HOGENOM" id="CLU_2490407_0_0_2"/>
<dbReference type="STRING" id="453591.Igni_1429"/>
<evidence type="ECO:0000313" key="1">
    <source>
        <dbReference type="EMBL" id="ABU82605.1"/>
    </source>
</evidence>
<gene>
    <name evidence="1" type="ordered locus">Igni_1429</name>
</gene>
<dbReference type="AlphaFoldDB" id="A8ACF3"/>
<evidence type="ECO:0008006" key="3">
    <source>
        <dbReference type="Google" id="ProtNLM"/>
    </source>
</evidence>
<proteinExistence type="predicted"/>